<feature type="domain" description="HTH tetR-type" evidence="4">
    <location>
        <begin position="207"/>
        <end position="267"/>
    </location>
</feature>
<keyword evidence="1" id="KW-0805">Transcription regulation</keyword>
<sequence>MPKTGVRLPKSEATRLKLLECAVDEINEVGPDRLGFTSIARRASLSTGALYARYENVDELLLEVWMTEGLPALRRLLADIEESLSRESGVAARLRLSEQLSNSDRGLLILVNLLVASRRIEATYEEIAPSVTEEIAKFSARVPAIDLYLGTLLGMAMGIAGTGLQGLDWQGPVAIISSVTRKAVEPQDIPGDTAEVPETIFIPDDADEIDARLFDAVAHVIARVGASQATVSRIARRAKVNPASIYMRYEDKDALFAACMSHVMRMGESRNEQLFDQYQNGIQSSTEITAAAEAIVMFRGNQSPQHSSIRRLRVETMFAAMHDENLRRMNQEIYLSTIEANEKYFGVPPSTLTNRAILPYVIFNRFAFFGYAVLAEYGLCEMNHRYLLSYVSELSRSLRKIAQGTELDQSNKK</sequence>
<reference evidence="5" key="1">
    <citation type="submission" date="2020-05" db="EMBL/GenBank/DDBJ databases">
        <authorList>
            <person name="Chiriac C."/>
            <person name="Salcher M."/>
            <person name="Ghai R."/>
            <person name="Kavagutti S V."/>
        </authorList>
    </citation>
    <scope>NUCLEOTIDE SEQUENCE</scope>
</reference>
<dbReference type="PROSITE" id="PS50977">
    <property type="entry name" value="HTH_TETR_2"/>
    <property type="match status" value="2"/>
</dbReference>
<dbReference type="AlphaFoldDB" id="A0A6J6HKY5"/>
<evidence type="ECO:0000256" key="2">
    <source>
        <dbReference type="ARBA" id="ARBA00023125"/>
    </source>
</evidence>
<organism evidence="5">
    <name type="scientific">freshwater metagenome</name>
    <dbReference type="NCBI Taxonomy" id="449393"/>
    <lineage>
        <taxon>unclassified sequences</taxon>
        <taxon>metagenomes</taxon>
        <taxon>ecological metagenomes</taxon>
    </lineage>
</organism>
<evidence type="ECO:0000313" key="5">
    <source>
        <dbReference type="EMBL" id="CAB4614442.1"/>
    </source>
</evidence>
<evidence type="ECO:0000256" key="3">
    <source>
        <dbReference type="ARBA" id="ARBA00023163"/>
    </source>
</evidence>
<dbReference type="InterPro" id="IPR001647">
    <property type="entry name" value="HTH_TetR"/>
</dbReference>
<gene>
    <name evidence="5" type="ORF">UFOPK1874_00632</name>
</gene>
<evidence type="ECO:0000256" key="1">
    <source>
        <dbReference type="ARBA" id="ARBA00023015"/>
    </source>
</evidence>
<proteinExistence type="predicted"/>
<dbReference type="PANTHER" id="PTHR30055:SF234">
    <property type="entry name" value="HTH-TYPE TRANSCRIPTIONAL REGULATOR BETI"/>
    <property type="match status" value="1"/>
</dbReference>
<dbReference type="PANTHER" id="PTHR30055">
    <property type="entry name" value="HTH-TYPE TRANSCRIPTIONAL REGULATOR RUTR"/>
    <property type="match status" value="1"/>
</dbReference>
<dbReference type="InterPro" id="IPR050109">
    <property type="entry name" value="HTH-type_TetR-like_transc_reg"/>
</dbReference>
<dbReference type="SUPFAM" id="SSF46689">
    <property type="entry name" value="Homeodomain-like"/>
    <property type="match status" value="2"/>
</dbReference>
<dbReference type="InterPro" id="IPR009057">
    <property type="entry name" value="Homeodomain-like_sf"/>
</dbReference>
<dbReference type="GO" id="GO:0003700">
    <property type="term" value="F:DNA-binding transcription factor activity"/>
    <property type="evidence" value="ECO:0007669"/>
    <property type="project" value="TreeGrafter"/>
</dbReference>
<protein>
    <submittedName>
        <fullName evidence="5">Unannotated protein</fullName>
    </submittedName>
</protein>
<dbReference type="EMBL" id="CAEZUX010000056">
    <property type="protein sequence ID" value="CAB4614442.1"/>
    <property type="molecule type" value="Genomic_DNA"/>
</dbReference>
<feature type="domain" description="HTH tetR-type" evidence="4">
    <location>
        <begin position="12"/>
        <end position="72"/>
    </location>
</feature>
<dbReference type="GO" id="GO:0000976">
    <property type="term" value="F:transcription cis-regulatory region binding"/>
    <property type="evidence" value="ECO:0007669"/>
    <property type="project" value="TreeGrafter"/>
</dbReference>
<name>A0A6J6HKY5_9ZZZZ</name>
<accession>A0A6J6HKY5</accession>
<keyword evidence="3" id="KW-0804">Transcription</keyword>
<evidence type="ECO:0000259" key="4">
    <source>
        <dbReference type="PROSITE" id="PS50977"/>
    </source>
</evidence>
<keyword evidence="2" id="KW-0238">DNA-binding</keyword>
<dbReference type="Pfam" id="PF00440">
    <property type="entry name" value="TetR_N"/>
    <property type="match status" value="2"/>
</dbReference>
<dbReference type="Gene3D" id="1.10.357.10">
    <property type="entry name" value="Tetracycline Repressor, domain 2"/>
    <property type="match status" value="2"/>
</dbReference>